<dbReference type="Proteomes" id="UP001219518">
    <property type="component" value="Unassembled WGS sequence"/>
</dbReference>
<dbReference type="GO" id="GO:0004059">
    <property type="term" value="F:aralkylamine N-acetyltransferase activity"/>
    <property type="evidence" value="ECO:0007669"/>
    <property type="project" value="UniProtKB-EC"/>
</dbReference>
<comment type="catalytic activity">
    <reaction evidence="12">
        <text>dopamine + hexadecanoyl-CoA = N-hexadecanoyl-dopamine + CoA + H(+)</text>
        <dbReference type="Rhea" id="RHEA:51376"/>
        <dbReference type="ChEBI" id="CHEBI:15378"/>
        <dbReference type="ChEBI" id="CHEBI:57287"/>
        <dbReference type="ChEBI" id="CHEBI:57379"/>
        <dbReference type="ChEBI" id="CHEBI:59905"/>
        <dbReference type="ChEBI" id="CHEBI:134058"/>
    </reaction>
    <physiologicalReaction direction="left-to-right" evidence="12">
        <dbReference type="Rhea" id="RHEA:51377"/>
    </physiologicalReaction>
</comment>
<organism evidence="15 16">
    <name type="scientific">Frankliniella fusca</name>
    <dbReference type="NCBI Taxonomy" id="407009"/>
    <lineage>
        <taxon>Eukaryota</taxon>
        <taxon>Metazoa</taxon>
        <taxon>Ecdysozoa</taxon>
        <taxon>Arthropoda</taxon>
        <taxon>Hexapoda</taxon>
        <taxon>Insecta</taxon>
        <taxon>Pterygota</taxon>
        <taxon>Neoptera</taxon>
        <taxon>Paraneoptera</taxon>
        <taxon>Thysanoptera</taxon>
        <taxon>Terebrantia</taxon>
        <taxon>Thripoidea</taxon>
        <taxon>Thripidae</taxon>
        <taxon>Frankliniella</taxon>
    </lineage>
</organism>
<dbReference type="PROSITE" id="PS51186">
    <property type="entry name" value="GNAT"/>
    <property type="match status" value="1"/>
</dbReference>
<dbReference type="AlphaFoldDB" id="A0AAE1LNG2"/>
<accession>A0AAE1LNG2</accession>
<evidence type="ECO:0000256" key="1">
    <source>
        <dbReference type="ARBA" id="ARBA00022679"/>
    </source>
</evidence>
<feature type="domain" description="N-acetyltransferase" evidence="14">
    <location>
        <begin position="7"/>
        <end position="204"/>
    </location>
</feature>
<evidence type="ECO:0000256" key="7">
    <source>
        <dbReference type="ARBA" id="ARBA00050849"/>
    </source>
</evidence>
<evidence type="ECO:0000256" key="4">
    <source>
        <dbReference type="ARBA" id="ARBA00038182"/>
    </source>
</evidence>
<dbReference type="InterPro" id="IPR000182">
    <property type="entry name" value="GNAT_dom"/>
</dbReference>
<keyword evidence="16" id="KW-1185">Reference proteome</keyword>
<dbReference type="EC" id="2.3.1.87" evidence="5"/>
<evidence type="ECO:0000256" key="9">
    <source>
        <dbReference type="ARBA" id="ARBA00051711"/>
    </source>
</evidence>
<dbReference type="Pfam" id="PF00583">
    <property type="entry name" value="Acetyltransf_1"/>
    <property type="match status" value="1"/>
</dbReference>
<comment type="pathway">
    <text evidence="3">Aromatic compound metabolism; melatonin biosynthesis; melatonin from serotonin: step 1/2.</text>
</comment>
<dbReference type="PANTHER" id="PTHR20905:SF1">
    <property type="entry name" value="AT07410P-RELATED"/>
    <property type="match status" value="1"/>
</dbReference>
<dbReference type="CDD" id="cd04301">
    <property type="entry name" value="NAT_SF"/>
    <property type="match status" value="1"/>
</dbReference>
<evidence type="ECO:0000256" key="3">
    <source>
        <dbReference type="ARBA" id="ARBA00037926"/>
    </source>
</evidence>
<keyword evidence="2" id="KW-0012">Acyltransferase</keyword>
<dbReference type="SUPFAM" id="SSF55729">
    <property type="entry name" value="Acyl-CoA N-acyltransferases (Nat)"/>
    <property type="match status" value="1"/>
</dbReference>
<comment type="catalytic activity">
    <reaction evidence="7">
        <text>serotonin + octadecanoyl-CoA = N-octadecanoyl-serotonin + CoA + H(+)</text>
        <dbReference type="Rhea" id="RHEA:51400"/>
        <dbReference type="ChEBI" id="CHEBI:15378"/>
        <dbReference type="ChEBI" id="CHEBI:57287"/>
        <dbReference type="ChEBI" id="CHEBI:57394"/>
        <dbReference type="ChEBI" id="CHEBI:134065"/>
        <dbReference type="ChEBI" id="CHEBI:350546"/>
    </reaction>
    <physiologicalReaction direction="left-to-right" evidence="7">
        <dbReference type="Rhea" id="RHEA:51401"/>
    </physiologicalReaction>
</comment>
<protein>
    <recommendedName>
        <fullName evidence="5">aralkylamine N-acetyltransferase</fullName>
        <ecNumber evidence="5">2.3.1.87</ecNumber>
    </recommendedName>
</protein>
<proteinExistence type="inferred from homology"/>
<reference evidence="15" key="1">
    <citation type="submission" date="2021-07" db="EMBL/GenBank/DDBJ databases">
        <authorList>
            <person name="Catto M.A."/>
            <person name="Jacobson A."/>
            <person name="Kennedy G."/>
            <person name="Labadie P."/>
            <person name="Hunt B.G."/>
            <person name="Srinivasan R."/>
        </authorList>
    </citation>
    <scope>NUCLEOTIDE SEQUENCE</scope>
    <source>
        <strain evidence="15">PL_HMW_Pooled</strain>
        <tissue evidence="15">Head</tissue>
    </source>
</reference>
<reference evidence="15" key="2">
    <citation type="journal article" date="2023" name="BMC Genomics">
        <title>Pest status, molecular evolution, and epigenetic factors derived from the genome assembly of Frankliniella fusca, a thysanopteran phytovirus vector.</title>
        <authorList>
            <person name="Catto M.A."/>
            <person name="Labadie P.E."/>
            <person name="Jacobson A.L."/>
            <person name="Kennedy G.G."/>
            <person name="Srinivasan R."/>
            <person name="Hunt B.G."/>
        </authorList>
    </citation>
    <scope>NUCLEOTIDE SEQUENCE</scope>
    <source>
        <strain evidence="15">PL_HMW_Pooled</strain>
    </source>
</reference>
<evidence type="ECO:0000256" key="6">
    <source>
        <dbReference type="ARBA" id="ARBA00050189"/>
    </source>
</evidence>
<dbReference type="InterPro" id="IPR016181">
    <property type="entry name" value="Acyl_CoA_acyltransferase"/>
</dbReference>
<comment type="catalytic activity">
    <reaction evidence="13">
        <text>serotonin + acetyl-CoA = N-acetylserotonin + CoA + H(+)</text>
        <dbReference type="Rhea" id="RHEA:25217"/>
        <dbReference type="ChEBI" id="CHEBI:15378"/>
        <dbReference type="ChEBI" id="CHEBI:17697"/>
        <dbReference type="ChEBI" id="CHEBI:57287"/>
        <dbReference type="ChEBI" id="CHEBI:57288"/>
        <dbReference type="ChEBI" id="CHEBI:350546"/>
        <dbReference type="EC" id="2.3.1.87"/>
    </reaction>
    <physiologicalReaction direction="left-to-right" evidence="13">
        <dbReference type="Rhea" id="RHEA:25218"/>
    </physiologicalReaction>
</comment>
<dbReference type="PANTHER" id="PTHR20905">
    <property type="entry name" value="N-ACETYLTRANSFERASE-RELATED"/>
    <property type="match status" value="1"/>
</dbReference>
<evidence type="ECO:0000313" key="15">
    <source>
        <dbReference type="EMBL" id="KAK3926766.1"/>
    </source>
</evidence>
<name>A0AAE1LNG2_9NEOP</name>
<dbReference type="Gene3D" id="3.40.630.30">
    <property type="match status" value="1"/>
</dbReference>
<comment type="catalytic activity">
    <reaction evidence="10">
        <text>serotonin + (9Z)-octadecenoyl-CoA = N-(9Z-octadecenoyl)-serotonin + CoA + H(+)</text>
        <dbReference type="Rhea" id="RHEA:51392"/>
        <dbReference type="ChEBI" id="CHEBI:15378"/>
        <dbReference type="ChEBI" id="CHEBI:57287"/>
        <dbReference type="ChEBI" id="CHEBI:57387"/>
        <dbReference type="ChEBI" id="CHEBI:134064"/>
        <dbReference type="ChEBI" id="CHEBI:350546"/>
    </reaction>
    <physiologicalReaction direction="left-to-right" evidence="10">
        <dbReference type="Rhea" id="RHEA:51393"/>
    </physiologicalReaction>
</comment>
<evidence type="ECO:0000256" key="11">
    <source>
        <dbReference type="ARBA" id="ARBA00052178"/>
    </source>
</evidence>
<comment type="catalytic activity">
    <reaction evidence="8">
        <text>serotonin + (5Z,8Z,11Z,14Z)-eicosatetraenoyl-CoA = N-[(5Z,8Z,11Z,14Z)-eicosatetraenoyl]-serotonin + CoA + H(+)</text>
        <dbReference type="Rhea" id="RHEA:51396"/>
        <dbReference type="ChEBI" id="CHEBI:15378"/>
        <dbReference type="ChEBI" id="CHEBI:57287"/>
        <dbReference type="ChEBI" id="CHEBI:57368"/>
        <dbReference type="ChEBI" id="CHEBI:132255"/>
        <dbReference type="ChEBI" id="CHEBI:350546"/>
    </reaction>
    <physiologicalReaction direction="left-to-right" evidence="8">
        <dbReference type="Rhea" id="RHEA:51397"/>
    </physiologicalReaction>
</comment>
<dbReference type="EMBL" id="JAHWGI010001270">
    <property type="protein sequence ID" value="KAK3926766.1"/>
    <property type="molecule type" value="Genomic_DNA"/>
</dbReference>
<evidence type="ECO:0000256" key="2">
    <source>
        <dbReference type="ARBA" id="ARBA00023315"/>
    </source>
</evidence>
<evidence type="ECO:0000313" key="16">
    <source>
        <dbReference type="Proteomes" id="UP001219518"/>
    </source>
</evidence>
<evidence type="ECO:0000256" key="10">
    <source>
        <dbReference type="ARBA" id="ARBA00051823"/>
    </source>
</evidence>
<evidence type="ECO:0000259" key="14">
    <source>
        <dbReference type="PROSITE" id="PS51186"/>
    </source>
</evidence>
<comment type="caution">
    <text evidence="15">The sequence shown here is derived from an EMBL/GenBank/DDBJ whole genome shotgun (WGS) entry which is preliminary data.</text>
</comment>
<sequence>MGDPSSLTVRIATEADKEAIVAFARKFFFVDEPLTIAIRLMEGGGRCTELEDYCTESLDEANSLVALNDSGEVVGIILNATKRRKEGDAQPEELPPPEGLPNTKFRNIVRLLDEADAQADVFGRFPDVDAYVDIKILSVHPDYRGRGIAKQLIDQSREIARSQGVPMVRCVCTSYYTHKAVARLGFEHVHTMPYKSFVDEEGSPVFQTESPHDNVETYVARV</sequence>
<evidence type="ECO:0000256" key="13">
    <source>
        <dbReference type="ARBA" id="ARBA00052491"/>
    </source>
</evidence>
<evidence type="ECO:0000256" key="5">
    <source>
        <dbReference type="ARBA" id="ARBA00039114"/>
    </source>
</evidence>
<comment type="catalytic activity">
    <reaction evidence="6">
        <text>dopamine + (9Z)-octadecenoyl-CoA = N-(9Z-octadecanoyl)-dopamine + CoA + H(+)</text>
        <dbReference type="Rhea" id="RHEA:51380"/>
        <dbReference type="ChEBI" id="CHEBI:15378"/>
        <dbReference type="ChEBI" id="CHEBI:31883"/>
        <dbReference type="ChEBI" id="CHEBI:57287"/>
        <dbReference type="ChEBI" id="CHEBI:57387"/>
        <dbReference type="ChEBI" id="CHEBI:59905"/>
    </reaction>
    <physiologicalReaction direction="left-to-right" evidence="6">
        <dbReference type="Rhea" id="RHEA:51381"/>
    </physiologicalReaction>
</comment>
<comment type="catalytic activity">
    <reaction evidence="11">
        <text>serotonin + hexadecanoyl-CoA = N-hexadecanoyl-serotonin + CoA + H(+)</text>
        <dbReference type="Rhea" id="RHEA:51384"/>
        <dbReference type="ChEBI" id="CHEBI:15378"/>
        <dbReference type="ChEBI" id="CHEBI:57287"/>
        <dbReference type="ChEBI" id="CHEBI:57379"/>
        <dbReference type="ChEBI" id="CHEBI:134059"/>
        <dbReference type="ChEBI" id="CHEBI:350546"/>
    </reaction>
    <physiologicalReaction direction="left-to-right" evidence="11">
        <dbReference type="Rhea" id="RHEA:51385"/>
    </physiologicalReaction>
</comment>
<gene>
    <name evidence="15" type="ORF">KUF71_015102</name>
</gene>
<evidence type="ECO:0000256" key="8">
    <source>
        <dbReference type="ARBA" id="ARBA00051284"/>
    </source>
</evidence>
<dbReference type="FunFam" id="3.40.630.30:FF:000046">
    <property type="entry name" value="Dopamine N-acetyltransferase"/>
    <property type="match status" value="1"/>
</dbReference>
<keyword evidence="1" id="KW-0808">Transferase</keyword>
<evidence type="ECO:0000256" key="12">
    <source>
        <dbReference type="ARBA" id="ARBA00052335"/>
    </source>
</evidence>
<comment type="similarity">
    <text evidence="4">Belongs to the acetyltransferase family. AANAT subfamily.</text>
</comment>
<comment type="catalytic activity">
    <reaction evidence="9">
        <text>dopamine + acetyl-CoA = N-acetyldopamine + CoA + H(+)</text>
        <dbReference type="Rhea" id="RHEA:51388"/>
        <dbReference type="ChEBI" id="CHEBI:15378"/>
        <dbReference type="ChEBI" id="CHEBI:57287"/>
        <dbReference type="ChEBI" id="CHEBI:57288"/>
        <dbReference type="ChEBI" id="CHEBI:59905"/>
        <dbReference type="ChEBI" id="CHEBI:125678"/>
    </reaction>
    <physiologicalReaction direction="left-to-right" evidence="9">
        <dbReference type="Rhea" id="RHEA:51389"/>
    </physiologicalReaction>
</comment>